<keyword evidence="2" id="KW-0614">Plasmid</keyword>
<evidence type="ECO:0000313" key="2">
    <source>
        <dbReference type="EMBL" id="BAH56127.1"/>
    </source>
</evidence>
<evidence type="ECO:0000313" key="3">
    <source>
        <dbReference type="Proteomes" id="UP000002212"/>
    </source>
</evidence>
<dbReference type="KEGG" id="rop:ROP_pKNR-00350"/>
<gene>
    <name evidence="2" type="ordered locus">ROP_pKNR-00350</name>
</gene>
<protein>
    <submittedName>
        <fullName evidence="2">Uncharacterized protein</fullName>
    </submittedName>
</protein>
<reference evidence="2 3" key="1">
    <citation type="submission" date="2009-03" db="EMBL/GenBank/DDBJ databases">
        <title>Comparison of the complete genome sequences of Rhodococcus erythropolis PR4 and Rhodococcus opacus B4.</title>
        <authorList>
            <person name="Takarada H."/>
            <person name="Sekine M."/>
            <person name="Hosoyama A."/>
            <person name="Yamada R."/>
            <person name="Fujisawa T."/>
            <person name="Omata S."/>
            <person name="Shimizu A."/>
            <person name="Tsukatani N."/>
            <person name="Tanikawa S."/>
            <person name="Fujita N."/>
            <person name="Harayama S."/>
        </authorList>
    </citation>
    <scope>NUCLEOTIDE SEQUENCE [LARGE SCALE GENOMIC DNA]</scope>
    <source>
        <strain evidence="2 3">B4</strain>
        <plasmid evidence="2 3">pKNR</plasmid>
    </source>
</reference>
<feature type="compositionally biased region" description="Basic and acidic residues" evidence="1">
    <location>
        <begin position="88"/>
        <end position="98"/>
    </location>
</feature>
<dbReference type="EMBL" id="AP011118">
    <property type="protein sequence ID" value="BAH56127.1"/>
    <property type="molecule type" value="Genomic_DNA"/>
</dbReference>
<evidence type="ECO:0000256" key="1">
    <source>
        <dbReference type="SAM" id="MobiDB-lite"/>
    </source>
</evidence>
<dbReference type="HOGENOM" id="CLU_1833651_0_0_11"/>
<accession>C1BE87</accession>
<name>C1BE87_RHOOB</name>
<sequence length="140" mass="15325">MYGSRFAGNVYTIDRMENQSLETEFAALDEQIRREAEKKMQAIRVVATAHKTLADTREEFARADAANKKALTDAIAAARSAGFTDADLKRWQADDNKPSRRGQQRRPRKAAQKDQPGTPTATASTDSSPQPANESLAASA</sequence>
<feature type="region of interest" description="Disordered" evidence="1">
    <location>
        <begin position="88"/>
        <end position="140"/>
    </location>
</feature>
<geneLocation type="plasmid" evidence="2 3">
    <name>pKNR</name>
</geneLocation>
<dbReference type="AlphaFoldDB" id="C1BE87"/>
<proteinExistence type="predicted"/>
<dbReference type="PATRIC" id="fig|632772.20.peg.7604"/>
<feature type="compositionally biased region" description="Low complexity" evidence="1">
    <location>
        <begin position="118"/>
        <end position="132"/>
    </location>
</feature>
<organism evidence="2 3">
    <name type="scientific">Rhodococcus opacus (strain B4)</name>
    <dbReference type="NCBI Taxonomy" id="632772"/>
    <lineage>
        <taxon>Bacteria</taxon>
        <taxon>Bacillati</taxon>
        <taxon>Actinomycetota</taxon>
        <taxon>Actinomycetes</taxon>
        <taxon>Mycobacteriales</taxon>
        <taxon>Nocardiaceae</taxon>
        <taxon>Rhodococcus</taxon>
    </lineage>
</organism>
<dbReference type="Proteomes" id="UP000002212">
    <property type="component" value="Plasmid pKNR"/>
</dbReference>
<feature type="compositionally biased region" description="Basic residues" evidence="1">
    <location>
        <begin position="99"/>
        <end position="110"/>
    </location>
</feature>